<keyword evidence="1" id="KW-1185">Reference proteome</keyword>
<name>A0A1I7Z7G7_9BILA</name>
<sequence length="164" mass="18695">MPKVQRHLNLAVSITLARTWNVETPLRCNSRFIPRALNTLSFAPKRVNFIPLPDLEDPWTENNFYSFRFPPLTHTSNPHLVSLNDPSAAERDACLPHCSSDRVDFFKLLLLVSLRRRALGHVQGWWKASSTFESINQPARLGDSPEGLFVPRKVHSSFTLYASL</sequence>
<dbReference type="Proteomes" id="UP000095287">
    <property type="component" value="Unplaced"/>
</dbReference>
<protein>
    <submittedName>
        <fullName evidence="2">Uncharacterized protein</fullName>
    </submittedName>
</protein>
<dbReference type="AlphaFoldDB" id="A0A1I7Z7G7"/>
<dbReference type="WBParaSite" id="L893_g23599.t1">
    <property type="protein sequence ID" value="L893_g23599.t1"/>
    <property type="gene ID" value="L893_g23599"/>
</dbReference>
<organism evidence="1 2">
    <name type="scientific">Steinernema glaseri</name>
    <dbReference type="NCBI Taxonomy" id="37863"/>
    <lineage>
        <taxon>Eukaryota</taxon>
        <taxon>Metazoa</taxon>
        <taxon>Ecdysozoa</taxon>
        <taxon>Nematoda</taxon>
        <taxon>Chromadorea</taxon>
        <taxon>Rhabditida</taxon>
        <taxon>Tylenchina</taxon>
        <taxon>Panagrolaimomorpha</taxon>
        <taxon>Strongyloidoidea</taxon>
        <taxon>Steinernematidae</taxon>
        <taxon>Steinernema</taxon>
    </lineage>
</organism>
<accession>A0A1I7Z7G7</accession>
<reference evidence="2" key="1">
    <citation type="submission" date="2016-11" db="UniProtKB">
        <authorList>
            <consortium name="WormBaseParasite"/>
        </authorList>
    </citation>
    <scope>IDENTIFICATION</scope>
</reference>
<evidence type="ECO:0000313" key="1">
    <source>
        <dbReference type="Proteomes" id="UP000095287"/>
    </source>
</evidence>
<proteinExistence type="predicted"/>
<evidence type="ECO:0000313" key="2">
    <source>
        <dbReference type="WBParaSite" id="L893_g23599.t1"/>
    </source>
</evidence>